<feature type="region of interest" description="Disordered" evidence="1">
    <location>
        <begin position="32"/>
        <end position="51"/>
    </location>
</feature>
<organism evidence="2 3">
    <name type="scientific">Coprinopsis marcescibilis</name>
    <name type="common">Agaric fungus</name>
    <name type="synonym">Psathyrella marcescibilis</name>
    <dbReference type="NCBI Taxonomy" id="230819"/>
    <lineage>
        <taxon>Eukaryota</taxon>
        <taxon>Fungi</taxon>
        <taxon>Dikarya</taxon>
        <taxon>Basidiomycota</taxon>
        <taxon>Agaricomycotina</taxon>
        <taxon>Agaricomycetes</taxon>
        <taxon>Agaricomycetidae</taxon>
        <taxon>Agaricales</taxon>
        <taxon>Agaricineae</taxon>
        <taxon>Psathyrellaceae</taxon>
        <taxon>Coprinopsis</taxon>
    </lineage>
</organism>
<feature type="compositionally biased region" description="Polar residues" evidence="1">
    <location>
        <begin position="40"/>
        <end position="51"/>
    </location>
</feature>
<evidence type="ECO:0008006" key="4">
    <source>
        <dbReference type="Google" id="ProtNLM"/>
    </source>
</evidence>
<dbReference type="Proteomes" id="UP000307440">
    <property type="component" value="Unassembled WGS sequence"/>
</dbReference>
<keyword evidence="3" id="KW-1185">Reference proteome</keyword>
<name>A0A5C3KDU8_COPMA</name>
<gene>
    <name evidence="2" type="ORF">FA15DRAFT_660839</name>
</gene>
<feature type="compositionally biased region" description="Basic residues" evidence="1">
    <location>
        <begin position="384"/>
        <end position="394"/>
    </location>
</feature>
<evidence type="ECO:0000313" key="2">
    <source>
        <dbReference type="EMBL" id="TFK18259.1"/>
    </source>
</evidence>
<dbReference type="AlphaFoldDB" id="A0A5C3KDU8"/>
<reference evidence="2 3" key="1">
    <citation type="journal article" date="2019" name="Nat. Ecol. Evol.">
        <title>Megaphylogeny resolves global patterns of mushroom evolution.</title>
        <authorList>
            <person name="Varga T."/>
            <person name="Krizsan K."/>
            <person name="Foldi C."/>
            <person name="Dima B."/>
            <person name="Sanchez-Garcia M."/>
            <person name="Sanchez-Ramirez S."/>
            <person name="Szollosi G.J."/>
            <person name="Szarkandi J.G."/>
            <person name="Papp V."/>
            <person name="Albert L."/>
            <person name="Andreopoulos W."/>
            <person name="Angelini C."/>
            <person name="Antonin V."/>
            <person name="Barry K.W."/>
            <person name="Bougher N.L."/>
            <person name="Buchanan P."/>
            <person name="Buyck B."/>
            <person name="Bense V."/>
            <person name="Catcheside P."/>
            <person name="Chovatia M."/>
            <person name="Cooper J."/>
            <person name="Damon W."/>
            <person name="Desjardin D."/>
            <person name="Finy P."/>
            <person name="Geml J."/>
            <person name="Haridas S."/>
            <person name="Hughes K."/>
            <person name="Justo A."/>
            <person name="Karasinski D."/>
            <person name="Kautmanova I."/>
            <person name="Kiss B."/>
            <person name="Kocsube S."/>
            <person name="Kotiranta H."/>
            <person name="LaButti K.M."/>
            <person name="Lechner B.E."/>
            <person name="Liimatainen K."/>
            <person name="Lipzen A."/>
            <person name="Lukacs Z."/>
            <person name="Mihaltcheva S."/>
            <person name="Morgado L.N."/>
            <person name="Niskanen T."/>
            <person name="Noordeloos M.E."/>
            <person name="Ohm R.A."/>
            <person name="Ortiz-Santana B."/>
            <person name="Ovrebo C."/>
            <person name="Racz N."/>
            <person name="Riley R."/>
            <person name="Savchenko A."/>
            <person name="Shiryaev A."/>
            <person name="Soop K."/>
            <person name="Spirin V."/>
            <person name="Szebenyi C."/>
            <person name="Tomsovsky M."/>
            <person name="Tulloss R.E."/>
            <person name="Uehling J."/>
            <person name="Grigoriev I.V."/>
            <person name="Vagvolgyi C."/>
            <person name="Papp T."/>
            <person name="Martin F.M."/>
            <person name="Miettinen O."/>
            <person name="Hibbett D.S."/>
            <person name="Nagy L.G."/>
        </authorList>
    </citation>
    <scope>NUCLEOTIDE SEQUENCE [LARGE SCALE GENOMIC DNA]</scope>
    <source>
        <strain evidence="2 3">CBS 121175</strain>
    </source>
</reference>
<feature type="compositionally biased region" description="Basic and acidic residues" evidence="1">
    <location>
        <begin position="323"/>
        <end position="342"/>
    </location>
</feature>
<proteinExistence type="predicted"/>
<evidence type="ECO:0000256" key="1">
    <source>
        <dbReference type="SAM" id="MobiDB-lite"/>
    </source>
</evidence>
<feature type="compositionally biased region" description="Basic and acidic residues" evidence="1">
    <location>
        <begin position="367"/>
        <end position="383"/>
    </location>
</feature>
<sequence length="413" mass="45137">MPPSRTPRSAPHGVLGISPHAGLDAAITMTPVRGPVIDNSPENPFHQGSPTSSSAAEFRLCTLPSLTSAGGSPARLHLVRYPMSCTSLKGLRAAKVAGLRNGTSALVLLQPQGKFNWDFMISIGPRTYCFSNQSQSPLHITHLLSTDIVAYGLNSSDKQTQFQEPETIEEAENAPATLATVPVRADSNPTSIIVRSNHESPATPGSIIYITVSARELEGEPASAGGLDLLEPEDLGGRGAHIVGETQAVAMEEEQGGNGVRLATPPEFWNGVGLRLEDLEPRHHLALYLDGVPAPTEGGRAHVHYYLDVQVEEIDDDHDTAAESFKRKESSTSRFHDSDNRPMKKNKGYHGNDSNTDSDADDTDNIPDYKGKGKEKAHHDQSRSQKHRYKRRKHENLYHDINLYGHRDSHYED</sequence>
<feature type="region of interest" description="Disordered" evidence="1">
    <location>
        <begin position="323"/>
        <end position="413"/>
    </location>
</feature>
<protein>
    <recommendedName>
        <fullName evidence="4">Nucleoplasmin-like domain-containing protein</fullName>
    </recommendedName>
</protein>
<accession>A0A5C3KDU8</accession>
<dbReference type="EMBL" id="ML210417">
    <property type="protein sequence ID" value="TFK18259.1"/>
    <property type="molecule type" value="Genomic_DNA"/>
</dbReference>
<evidence type="ECO:0000313" key="3">
    <source>
        <dbReference type="Proteomes" id="UP000307440"/>
    </source>
</evidence>
<feature type="compositionally biased region" description="Acidic residues" evidence="1">
    <location>
        <begin position="356"/>
        <end position="365"/>
    </location>
</feature>